<organism evidence="1 2">
    <name type="scientific">Inconstantimicrobium mannanitabidum</name>
    <dbReference type="NCBI Taxonomy" id="1604901"/>
    <lineage>
        <taxon>Bacteria</taxon>
        <taxon>Bacillati</taxon>
        <taxon>Bacillota</taxon>
        <taxon>Clostridia</taxon>
        <taxon>Eubacteriales</taxon>
        <taxon>Clostridiaceae</taxon>
        <taxon>Inconstantimicrobium</taxon>
    </lineage>
</organism>
<name>A0ACB5RA97_9CLOT</name>
<keyword evidence="2" id="KW-1185">Reference proteome</keyword>
<evidence type="ECO:0000313" key="1">
    <source>
        <dbReference type="EMBL" id="GKX66108.1"/>
    </source>
</evidence>
<dbReference type="EMBL" id="BROD01000001">
    <property type="protein sequence ID" value="GKX66108.1"/>
    <property type="molecule type" value="Genomic_DNA"/>
</dbReference>
<sequence length="384" mass="44094">MHVMIVPSWYATEFNKVHGSFFKEQALALQRSGIKVSIAFNEIWPLSRLGRIKSKRGLSCKNEDGLTTYRYKNYNYLPKNPRMFNIFNRRMEKIYKSIVEKEGKVDVIHAHSALWGGISAAYISQKYGIPLVLTEHSSLKYAQYLKDSYRKYVYEAYMNSNKLVSVSESLKTELQNYVSNKDIVVINNIVDFNNFTLDKRNDSYNETEKFTFFSCAFLEPDKGMDILIKAFNKGFKNSENVVLRIGGAGRAVEELKSLIEELDLKDKVMLLGALSREEVSEEMQKCNCFALASRHETFGMVYVEALASGKPVIGTKNGGAEEIINENNGLLVEIDNTEELCEAMKYIYCNLNKYTSEMLRKECEEIYSEKNIVSRIKSVYEEVL</sequence>
<accession>A0ACB5RA97</accession>
<proteinExistence type="predicted"/>
<comment type="caution">
    <text evidence="1">The sequence shown here is derived from an EMBL/GenBank/DDBJ whole genome shotgun (WGS) entry which is preliminary data.</text>
</comment>
<dbReference type="Proteomes" id="UP001058074">
    <property type="component" value="Unassembled WGS sequence"/>
</dbReference>
<protein>
    <submittedName>
        <fullName evidence="1">Glycosyl transferase family 1</fullName>
    </submittedName>
</protein>
<gene>
    <name evidence="1" type="ORF">rsdtw13_13660</name>
</gene>
<evidence type="ECO:0000313" key="2">
    <source>
        <dbReference type="Proteomes" id="UP001058074"/>
    </source>
</evidence>
<reference evidence="1" key="1">
    <citation type="journal article" date="2025" name="Int. J. Syst. Evol. Microbiol.">
        <title>Inconstantimicrobium mannanitabidum sp. nov., a novel member of the family Clostridiaceae isolated from anoxic soil under the treatment of reductive soil disinfestation.</title>
        <authorList>
            <person name="Ueki A."/>
            <person name="Tonouchi A."/>
            <person name="Honma S."/>
            <person name="Kaku N."/>
            <person name="Ueki K."/>
        </authorList>
    </citation>
    <scope>NUCLEOTIDE SEQUENCE</scope>
    <source>
        <strain evidence="1">TW13</strain>
    </source>
</reference>
<keyword evidence="1" id="KW-0808">Transferase</keyword>